<name>A0ABS7MF84_9SPHN</name>
<keyword evidence="6 8" id="KW-0472">Membrane</keyword>
<dbReference type="PANTHER" id="PTHR35529">
    <property type="entry name" value="MANGANESE EFFLUX PUMP MNTP-RELATED"/>
    <property type="match status" value="1"/>
</dbReference>
<keyword evidence="3 8" id="KW-0812">Transmembrane</keyword>
<comment type="caution">
    <text evidence="9">The sequence shown here is derived from an EMBL/GenBank/DDBJ whole genome shotgun (WGS) entry which is preliminary data.</text>
</comment>
<evidence type="ECO:0000256" key="6">
    <source>
        <dbReference type="ARBA" id="ARBA00023136"/>
    </source>
</evidence>
<keyword evidence="5 8" id="KW-0406">Ion transport</keyword>
<sequence>MTEILILAVGLAMDAVAVALVRGSVGEHRPWRAIEVGLFFGIAQGVMPLAGWALGTAFADQIAAIGHWVAFLLLALLGGRMIHEALGADDDAAGSKARSHYAGLAIAAVATSIDAAAAGIALPLLDAPVALSCLMIGGVTALLCAFAYVGGMRASERLGKWAELAGGVILIGLGTKILIEHLAR</sequence>
<dbReference type="PANTHER" id="PTHR35529:SF1">
    <property type="entry name" value="MANGANESE EFFLUX PUMP MNTP-RELATED"/>
    <property type="match status" value="1"/>
</dbReference>
<evidence type="ECO:0000256" key="4">
    <source>
        <dbReference type="ARBA" id="ARBA00022989"/>
    </source>
</evidence>
<evidence type="ECO:0000256" key="7">
    <source>
        <dbReference type="ARBA" id="ARBA00023211"/>
    </source>
</evidence>
<dbReference type="EMBL" id="JAILXK010000002">
    <property type="protein sequence ID" value="MBY4637427.1"/>
    <property type="molecule type" value="Genomic_DNA"/>
</dbReference>
<keyword evidence="7 8" id="KW-0464">Manganese</keyword>
<dbReference type="RefSeq" id="WP_222136688.1">
    <property type="nucleotide sequence ID" value="NZ_JAILXK010000002.1"/>
</dbReference>
<comment type="similarity">
    <text evidence="8">Belongs to the MntP (TC 9.B.29) family.</text>
</comment>
<evidence type="ECO:0000256" key="8">
    <source>
        <dbReference type="HAMAP-Rule" id="MF_01521"/>
    </source>
</evidence>
<organism evidence="9 10">
    <name type="scientific">Sphingopyxis jiangsuensis</name>
    <dbReference type="NCBI Taxonomy" id="2871171"/>
    <lineage>
        <taxon>Bacteria</taxon>
        <taxon>Pseudomonadati</taxon>
        <taxon>Pseudomonadota</taxon>
        <taxon>Alphaproteobacteria</taxon>
        <taxon>Sphingomonadales</taxon>
        <taxon>Sphingomonadaceae</taxon>
        <taxon>Sphingopyxis</taxon>
    </lineage>
</organism>
<keyword evidence="2 8" id="KW-1003">Cell membrane</keyword>
<feature type="transmembrane region" description="Helical" evidence="8">
    <location>
        <begin position="128"/>
        <end position="149"/>
    </location>
</feature>
<feature type="transmembrane region" description="Helical" evidence="8">
    <location>
        <begin position="37"/>
        <end position="55"/>
    </location>
</feature>
<dbReference type="InterPro" id="IPR022929">
    <property type="entry name" value="Put_MntP"/>
</dbReference>
<evidence type="ECO:0000256" key="5">
    <source>
        <dbReference type="ARBA" id="ARBA00023065"/>
    </source>
</evidence>
<keyword evidence="10" id="KW-1185">Reference proteome</keyword>
<gene>
    <name evidence="8" type="primary">mntP</name>
    <name evidence="9" type="ORF">K5P26_09775</name>
</gene>
<protein>
    <recommendedName>
        <fullName evidence="8">Putative manganese efflux pump MntP</fullName>
    </recommendedName>
</protein>
<comment type="function">
    <text evidence="8">Probably functions as a manganese efflux pump.</text>
</comment>
<dbReference type="InterPro" id="IPR003810">
    <property type="entry name" value="Mntp/YtaF"/>
</dbReference>
<evidence type="ECO:0000313" key="10">
    <source>
        <dbReference type="Proteomes" id="UP001166571"/>
    </source>
</evidence>
<feature type="transmembrane region" description="Helical" evidence="8">
    <location>
        <begin position="61"/>
        <end position="79"/>
    </location>
</feature>
<accession>A0ABS7MF84</accession>
<keyword evidence="4 8" id="KW-1133">Transmembrane helix</keyword>
<evidence type="ECO:0000313" key="9">
    <source>
        <dbReference type="EMBL" id="MBY4637427.1"/>
    </source>
</evidence>
<keyword evidence="1 8" id="KW-0813">Transport</keyword>
<feature type="transmembrane region" description="Helical" evidence="8">
    <location>
        <begin position="161"/>
        <end position="179"/>
    </location>
</feature>
<dbReference type="HAMAP" id="MF_01521">
    <property type="entry name" value="MntP_pump"/>
    <property type="match status" value="1"/>
</dbReference>
<proteinExistence type="inferred from homology"/>
<reference evidence="9" key="1">
    <citation type="submission" date="2021-08" db="EMBL/GenBank/DDBJ databases">
        <title>Sphingopyxis panaciterrulae sp. nov., isolated from the surface water of the Yellow Sea.</title>
        <authorList>
            <person name="Gao Z."/>
            <person name="Zhang D."/>
            <person name="Zhang A."/>
        </authorList>
    </citation>
    <scope>NUCLEOTIDE SEQUENCE</scope>
    <source>
        <strain evidence="9">XHP0097</strain>
    </source>
</reference>
<evidence type="ECO:0000256" key="3">
    <source>
        <dbReference type="ARBA" id="ARBA00022692"/>
    </source>
</evidence>
<dbReference type="Proteomes" id="UP001166571">
    <property type="component" value="Unassembled WGS sequence"/>
</dbReference>
<evidence type="ECO:0000256" key="1">
    <source>
        <dbReference type="ARBA" id="ARBA00022448"/>
    </source>
</evidence>
<feature type="transmembrane region" description="Helical" evidence="8">
    <location>
        <begin position="6"/>
        <end position="25"/>
    </location>
</feature>
<evidence type="ECO:0000256" key="2">
    <source>
        <dbReference type="ARBA" id="ARBA00022475"/>
    </source>
</evidence>
<feature type="transmembrane region" description="Helical" evidence="8">
    <location>
        <begin position="100"/>
        <end position="122"/>
    </location>
</feature>
<comment type="subcellular location">
    <subcellularLocation>
        <location evidence="8">Cell membrane</location>
        <topology evidence="8">Multi-pass membrane protein</topology>
    </subcellularLocation>
</comment>
<dbReference type="Pfam" id="PF02659">
    <property type="entry name" value="Mntp"/>
    <property type="match status" value="1"/>
</dbReference>